<sequence>MAGALILSMLALPAQAHFLSIYTPETNLSAPTTAPVELIFWHPLSGGHVMDMGGMPEEFFMVHRGERVDLMDRLEEIAFESAGASGQAYTADVEFRSSGDYILTAIPAPYLEETEDIYIQQLTKAYVNRGQLPTDWAEPVGLPTEILPLSRPYNQVVGGTFTGQVLREGEPAGGVEIEVEYIAATPDPATHSAGDAVIGEPPGGTIALIADENGYFTFGIPRAGWWGFAALGSGPVTEHEGKELSQDAVIWITAVDWQ</sequence>
<keyword evidence="3" id="KW-1185">Reference proteome</keyword>
<accession>A0A6B2JNK8</accession>
<dbReference type="Proteomes" id="UP000474757">
    <property type="component" value="Unassembled WGS sequence"/>
</dbReference>
<dbReference type="Pfam" id="PF10670">
    <property type="entry name" value="DUF4198"/>
    <property type="match status" value="1"/>
</dbReference>
<gene>
    <name evidence="2" type="ORF">GZA08_04745</name>
</gene>
<protein>
    <submittedName>
        <fullName evidence="2">DUF4198 domain-containing protein</fullName>
    </submittedName>
</protein>
<evidence type="ECO:0000313" key="2">
    <source>
        <dbReference type="EMBL" id="NDV00277.1"/>
    </source>
</evidence>
<dbReference type="EMBL" id="JAAGAB010000001">
    <property type="protein sequence ID" value="NDV00277.1"/>
    <property type="molecule type" value="Genomic_DNA"/>
</dbReference>
<evidence type="ECO:0000256" key="1">
    <source>
        <dbReference type="SAM" id="SignalP"/>
    </source>
</evidence>
<proteinExistence type="predicted"/>
<comment type="caution">
    <text evidence="2">The sequence shown here is derived from an EMBL/GenBank/DDBJ whole genome shotgun (WGS) entry which is preliminary data.</text>
</comment>
<feature type="signal peptide" evidence="1">
    <location>
        <begin position="1"/>
        <end position="16"/>
    </location>
</feature>
<name>A0A6B2JNK8_9RHOB</name>
<dbReference type="InterPro" id="IPR019613">
    <property type="entry name" value="DUF4198"/>
</dbReference>
<evidence type="ECO:0000313" key="3">
    <source>
        <dbReference type="Proteomes" id="UP000474757"/>
    </source>
</evidence>
<dbReference type="AlphaFoldDB" id="A0A6B2JNK8"/>
<reference evidence="2 3" key="1">
    <citation type="submission" date="2020-02" db="EMBL/GenBank/DDBJ databases">
        <title>Pseudoroseicyclus tamarix, sp. nov., isolated from offshore sediment of a Tamarix chinensis forest.</title>
        <authorList>
            <person name="Gai Y."/>
        </authorList>
    </citation>
    <scope>NUCLEOTIDE SEQUENCE [LARGE SCALE GENOMIC DNA]</scope>
    <source>
        <strain evidence="2 3">CLL3-39</strain>
    </source>
</reference>
<keyword evidence="1" id="KW-0732">Signal</keyword>
<feature type="chain" id="PRO_5025370667" evidence="1">
    <location>
        <begin position="17"/>
        <end position="258"/>
    </location>
</feature>
<organism evidence="2 3">
    <name type="scientific">Pseudoroseicyclus tamaricis</name>
    <dbReference type="NCBI Taxonomy" id="2705421"/>
    <lineage>
        <taxon>Bacteria</taxon>
        <taxon>Pseudomonadati</taxon>
        <taxon>Pseudomonadota</taxon>
        <taxon>Alphaproteobacteria</taxon>
        <taxon>Rhodobacterales</taxon>
        <taxon>Paracoccaceae</taxon>
        <taxon>Pseudoroseicyclus</taxon>
    </lineage>
</organism>
<dbReference type="RefSeq" id="WP_163891185.1">
    <property type="nucleotide sequence ID" value="NZ_JAAFYS010000001.1"/>
</dbReference>